<dbReference type="PANTHER" id="PTHR38429">
    <property type="entry name" value="SEPTATION PROTEIN SPOVG-RELATED"/>
    <property type="match status" value="1"/>
</dbReference>
<accession>A0A1I3EMD3</accession>
<name>A0A1I3EMD3_9PLAN</name>
<evidence type="ECO:0000256" key="2">
    <source>
        <dbReference type="ARBA" id="ARBA00023210"/>
    </source>
</evidence>
<organism evidence="4 5">
    <name type="scientific">Planctomicrobium piriforme</name>
    <dbReference type="NCBI Taxonomy" id="1576369"/>
    <lineage>
        <taxon>Bacteria</taxon>
        <taxon>Pseudomonadati</taxon>
        <taxon>Planctomycetota</taxon>
        <taxon>Planctomycetia</taxon>
        <taxon>Planctomycetales</taxon>
        <taxon>Planctomycetaceae</taxon>
        <taxon>Planctomicrobium</taxon>
    </lineage>
</organism>
<keyword evidence="5" id="KW-1185">Reference proteome</keyword>
<dbReference type="GO" id="GO:0000917">
    <property type="term" value="P:division septum assembly"/>
    <property type="evidence" value="ECO:0007669"/>
    <property type="project" value="UniProtKB-KW"/>
</dbReference>
<evidence type="ECO:0000256" key="3">
    <source>
        <dbReference type="ARBA" id="ARBA00023306"/>
    </source>
</evidence>
<dbReference type="InterPro" id="IPR036751">
    <property type="entry name" value="SpoVG_sf"/>
</dbReference>
<dbReference type="InterPro" id="IPR007170">
    <property type="entry name" value="SpoVG"/>
</dbReference>
<proteinExistence type="predicted"/>
<keyword evidence="2" id="KW-0717">Septation</keyword>
<dbReference type="AlphaFoldDB" id="A0A1I3EMD3"/>
<dbReference type="PANTHER" id="PTHR38429:SF1">
    <property type="entry name" value="SEPTATION PROTEIN SPOVG-RELATED"/>
    <property type="match status" value="1"/>
</dbReference>
<protein>
    <submittedName>
        <fullName evidence="4">Stage V sporulation protein G</fullName>
    </submittedName>
</protein>
<keyword evidence="3" id="KW-0131">Cell cycle</keyword>
<evidence type="ECO:0000313" key="4">
    <source>
        <dbReference type="EMBL" id="SFH99881.1"/>
    </source>
</evidence>
<dbReference type="GO" id="GO:0030435">
    <property type="term" value="P:sporulation resulting in formation of a cellular spore"/>
    <property type="evidence" value="ECO:0007669"/>
    <property type="project" value="InterPro"/>
</dbReference>
<evidence type="ECO:0000256" key="1">
    <source>
        <dbReference type="ARBA" id="ARBA00022618"/>
    </source>
</evidence>
<dbReference type="Proteomes" id="UP000199518">
    <property type="component" value="Unassembled WGS sequence"/>
</dbReference>
<dbReference type="STRING" id="1576369.SAMN05421753_104279"/>
<dbReference type="SUPFAM" id="SSF160537">
    <property type="entry name" value="SpoVG-like"/>
    <property type="match status" value="1"/>
</dbReference>
<dbReference type="OrthoDB" id="9796286at2"/>
<reference evidence="5" key="1">
    <citation type="submission" date="2016-10" db="EMBL/GenBank/DDBJ databases">
        <authorList>
            <person name="Varghese N."/>
            <person name="Submissions S."/>
        </authorList>
    </citation>
    <scope>NUCLEOTIDE SEQUENCE [LARGE SCALE GENOMIC DNA]</scope>
    <source>
        <strain evidence="5">DSM 26348</strain>
    </source>
</reference>
<dbReference type="Pfam" id="PF04026">
    <property type="entry name" value="SpoVG"/>
    <property type="match status" value="1"/>
</dbReference>
<keyword evidence="1" id="KW-0132">Cell division</keyword>
<dbReference type="EMBL" id="FOQD01000004">
    <property type="protein sequence ID" value="SFH99881.1"/>
    <property type="molecule type" value="Genomic_DNA"/>
</dbReference>
<sequence length="199" mass="22430">MEITEVRIKLMNGAQDRLLGFCSITIDHAFVVRDLKIIKGSKGAFVAMPSRKLTDRCPGCCNKNPLRSAYCSQCGRQLGENRSIKSIDGRAKLYADIAHPINCDCRDMIQHRVLLAYDEELILAQQPGYICRYDDFGEFDLDVAESDRWDDPLIAHGENGHRRWDAPQPLQGPHAPCTESAFQEFQQQGRPGEFGDGLF</sequence>
<evidence type="ECO:0000313" key="5">
    <source>
        <dbReference type="Proteomes" id="UP000199518"/>
    </source>
</evidence>
<dbReference type="RefSeq" id="WP_092048701.1">
    <property type="nucleotide sequence ID" value="NZ_FOQD01000004.1"/>
</dbReference>
<gene>
    <name evidence="4" type="ORF">SAMN05421753_104279</name>
</gene>
<dbReference type="Gene3D" id="3.30.1120.40">
    <property type="entry name" value="Stage V sporulation protein G"/>
    <property type="match status" value="1"/>
</dbReference>